<dbReference type="PATRIC" id="fig|1107882.3.peg.5133"/>
<dbReference type="GO" id="GO:0005886">
    <property type="term" value="C:plasma membrane"/>
    <property type="evidence" value="ECO:0007669"/>
    <property type="project" value="UniProtKB-SubCell"/>
</dbReference>
<evidence type="ECO:0000256" key="2">
    <source>
        <dbReference type="ARBA" id="ARBA00009477"/>
    </source>
</evidence>
<evidence type="ECO:0000256" key="8">
    <source>
        <dbReference type="ARBA" id="ARBA00023136"/>
    </source>
</evidence>
<protein>
    <recommendedName>
        <fullName evidence="9">Membrane fusion protein (MFP) family protein</fullName>
    </recommendedName>
</protein>
<comment type="subcellular location">
    <subcellularLocation>
        <location evidence="1 9">Cell inner membrane</location>
        <topology evidence="1 9">Single-pass membrane protein</topology>
    </subcellularLocation>
</comment>
<dbReference type="RefSeq" id="WP_008838869.1">
    <property type="nucleotide sequence ID" value="NZ_AHAM01000223.1"/>
</dbReference>
<feature type="coiled-coil region" evidence="10">
    <location>
        <begin position="283"/>
        <end position="332"/>
    </location>
</feature>
<evidence type="ECO:0000256" key="3">
    <source>
        <dbReference type="ARBA" id="ARBA00022448"/>
    </source>
</evidence>
<sequence>MTLFHDRSLFSGAHSSVRAMMPHIRAGASRLAGVKGKIGGLLFLPANLHTQVQSQPTQNDLSLRRYILLGAATVALLVGGLGAWAATTELSGAVIATGHIAVESNVKAVQHPSGGVVGAINVRNGDEVKAGDILLRLDDTLTRANLAVITNTLDELSAREARLTAEREGAEAISFSEDLTSRSSVGHVARVIGGEQKLFALRRGAYRAHIEQRRERMSQLKEEIAGLEAQRAAKEHEIALVRDEIKGVRSLWEKKLVQRSRLLDLERGEAQIEGGRGQLVAAIAEANGRISETEMAITQIQQDWRSEVAKELHETEARTAELEERKIAAEELLGQTDIRAPQNGRVHQLAIHTVGGVVTAGEPIMKIVPTADELTVDARIAPQDIDQVQPGQLVHLRLSAFSQQVTPEIEGHVATVSPDLVEDERNGLSYYSVRIRLDEGKLGSLDPESLKPGMPVEAFMRTTDRTVISYLMKPLTDQISRAFRE</sequence>
<accession>H0HYN7</accession>
<organism evidence="13 14">
    <name type="scientific">Mesorhizobium alhagi CCNWXJ12-2</name>
    <dbReference type="NCBI Taxonomy" id="1107882"/>
    <lineage>
        <taxon>Bacteria</taxon>
        <taxon>Pseudomonadati</taxon>
        <taxon>Pseudomonadota</taxon>
        <taxon>Alphaproteobacteria</taxon>
        <taxon>Hyphomicrobiales</taxon>
        <taxon>Phyllobacteriaceae</taxon>
        <taxon>Allomesorhizobium</taxon>
    </lineage>
</organism>
<keyword evidence="14" id="KW-1185">Reference proteome</keyword>
<dbReference type="PRINTS" id="PR01490">
    <property type="entry name" value="RTXTOXIND"/>
</dbReference>
<dbReference type="Proteomes" id="UP000003250">
    <property type="component" value="Unassembled WGS sequence"/>
</dbReference>
<evidence type="ECO:0000313" key="13">
    <source>
        <dbReference type="EMBL" id="EHK54157.1"/>
    </source>
</evidence>
<dbReference type="InterPro" id="IPR010129">
    <property type="entry name" value="T1SS_HlyD"/>
</dbReference>
<dbReference type="PANTHER" id="PTHR30386:SF17">
    <property type="entry name" value="ALKALINE PROTEASE SECRETION PROTEIN APRE"/>
    <property type="match status" value="1"/>
</dbReference>
<evidence type="ECO:0000256" key="5">
    <source>
        <dbReference type="ARBA" id="ARBA00022519"/>
    </source>
</evidence>
<dbReference type="GO" id="GO:0015031">
    <property type="term" value="P:protein transport"/>
    <property type="evidence" value="ECO:0007669"/>
    <property type="project" value="InterPro"/>
</dbReference>
<dbReference type="NCBIfam" id="TIGR01843">
    <property type="entry name" value="type_I_hlyD"/>
    <property type="match status" value="1"/>
</dbReference>
<feature type="transmembrane region" description="Helical" evidence="9">
    <location>
        <begin position="66"/>
        <end position="86"/>
    </location>
</feature>
<dbReference type="InterPro" id="IPR050739">
    <property type="entry name" value="MFP"/>
</dbReference>
<evidence type="ECO:0000313" key="14">
    <source>
        <dbReference type="Proteomes" id="UP000003250"/>
    </source>
</evidence>
<evidence type="ECO:0000256" key="1">
    <source>
        <dbReference type="ARBA" id="ARBA00004377"/>
    </source>
</evidence>
<keyword evidence="5 9" id="KW-0997">Cell inner membrane</keyword>
<evidence type="ECO:0000256" key="10">
    <source>
        <dbReference type="SAM" id="Coils"/>
    </source>
</evidence>
<evidence type="ECO:0000259" key="11">
    <source>
        <dbReference type="Pfam" id="PF25994"/>
    </source>
</evidence>
<keyword evidence="6 9" id="KW-0812">Transmembrane</keyword>
<dbReference type="InterPro" id="IPR058982">
    <property type="entry name" value="Beta-barrel_AprE"/>
</dbReference>
<dbReference type="Pfam" id="PF26002">
    <property type="entry name" value="Beta-barrel_AprE"/>
    <property type="match status" value="1"/>
</dbReference>
<evidence type="ECO:0000256" key="9">
    <source>
        <dbReference type="RuleBase" id="RU365093"/>
    </source>
</evidence>
<keyword evidence="8 9" id="KW-0472">Membrane</keyword>
<comment type="similarity">
    <text evidence="2 9">Belongs to the membrane fusion protein (MFP) (TC 8.A.1) family.</text>
</comment>
<keyword evidence="10" id="KW-0175">Coiled coil</keyword>
<keyword evidence="4 9" id="KW-1003">Cell membrane</keyword>
<keyword evidence="3 9" id="KW-0813">Transport</keyword>
<dbReference type="Pfam" id="PF25994">
    <property type="entry name" value="HH_AprE"/>
    <property type="match status" value="1"/>
</dbReference>
<dbReference type="Gene3D" id="2.40.30.170">
    <property type="match status" value="1"/>
</dbReference>
<feature type="coiled-coil region" evidence="10">
    <location>
        <begin position="210"/>
        <end position="244"/>
    </location>
</feature>
<dbReference type="InterPro" id="IPR058781">
    <property type="entry name" value="HH_AprE-like"/>
</dbReference>
<feature type="domain" description="AprE-like beta-barrel" evidence="12">
    <location>
        <begin position="374"/>
        <end position="462"/>
    </location>
</feature>
<reference evidence="13 14" key="1">
    <citation type="journal article" date="2012" name="J. Bacteriol.">
        <title>Draft Genome Sequence of Mesorhizobium alhagi CCNWXJ12-2T, a Novel Salt-Resistant Species Isolated from the Desert of Northwestern China.</title>
        <authorList>
            <person name="Zhou M."/>
            <person name="Chen W."/>
            <person name="Chen H."/>
            <person name="Wei G."/>
        </authorList>
    </citation>
    <scope>NUCLEOTIDE SEQUENCE [LARGE SCALE GENOMIC DNA]</scope>
    <source>
        <strain evidence="13 14">CCNWXJ12-2</strain>
    </source>
</reference>
<evidence type="ECO:0000256" key="6">
    <source>
        <dbReference type="ARBA" id="ARBA00022692"/>
    </source>
</evidence>
<feature type="coiled-coil region" evidence="10">
    <location>
        <begin position="146"/>
        <end position="173"/>
    </location>
</feature>
<dbReference type="AlphaFoldDB" id="H0HYN7"/>
<evidence type="ECO:0000256" key="7">
    <source>
        <dbReference type="ARBA" id="ARBA00022989"/>
    </source>
</evidence>
<evidence type="ECO:0000256" key="4">
    <source>
        <dbReference type="ARBA" id="ARBA00022475"/>
    </source>
</evidence>
<name>H0HYN7_9HYPH</name>
<gene>
    <name evidence="13" type="ORF">MAXJ12_26463</name>
</gene>
<dbReference type="EMBL" id="AHAM01000223">
    <property type="protein sequence ID" value="EHK54157.1"/>
    <property type="molecule type" value="Genomic_DNA"/>
</dbReference>
<dbReference type="PANTHER" id="PTHR30386">
    <property type="entry name" value="MEMBRANE FUSION SUBUNIT OF EMRAB-TOLC MULTIDRUG EFFLUX PUMP"/>
    <property type="match status" value="1"/>
</dbReference>
<dbReference type="Gene3D" id="2.40.50.100">
    <property type="match status" value="1"/>
</dbReference>
<keyword evidence="7 9" id="KW-1133">Transmembrane helix</keyword>
<proteinExistence type="inferred from homology"/>
<evidence type="ECO:0000259" key="12">
    <source>
        <dbReference type="Pfam" id="PF26002"/>
    </source>
</evidence>
<feature type="domain" description="AprE-like long alpha-helical hairpin" evidence="11">
    <location>
        <begin position="143"/>
        <end position="330"/>
    </location>
</feature>